<protein>
    <submittedName>
        <fullName evidence="2">Porin</fullName>
    </submittedName>
</protein>
<dbReference type="SUPFAM" id="SSF56935">
    <property type="entry name" value="Porins"/>
    <property type="match status" value="1"/>
</dbReference>
<name>A0A0A0EMZ4_9GAMM</name>
<sequence>MQIAVNRLTIALLLAGAAPLAHAEIAIDVIGGSEISFEGLIQADYNRFGSDVANLNGDALDGSNADQELRRAELVLKGKGPGNVDWVAGYDAKADKWLDVNAKYKLGGNKQHYVQLGQFKQPNSLEELSSTKNNDFISKATITNSFATGRRVGAAWSYGSGPYSLTASTFGSELTRNKAAGSGYGLRGTFAPINQDGNILHFGLSYVNRDTDGDKIKLSAKPNADLTPTSLVSTGTFADADRMATIGLESFWTRGPVKLQGEYMQVDVDRYGTASKDFSGSGGYLSALWNVTGEGWQYKDGVPGTKGPSDPAAGMWQLGLRYDTIDLDDGAVQGGRMDAITAGVNYYWRSNFKFALNYVKVDSQRAGIDDNPDITEARVQFFW</sequence>
<feature type="chain" id="PRO_5001962302" evidence="1">
    <location>
        <begin position="24"/>
        <end position="383"/>
    </location>
</feature>
<organism evidence="2 3">
    <name type="scientific">Lysobacter concretionis Ko07 = DSM 16239</name>
    <dbReference type="NCBI Taxonomy" id="1122185"/>
    <lineage>
        <taxon>Bacteria</taxon>
        <taxon>Pseudomonadati</taxon>
        <taxon>Pseudomonadota</taxon>
        <taxon>Gammaproteobacteria</taxon>
        <taxon>Lysobacterales</taxon>
        <taxon>Lysobacteraceae</taxon>
        <taxon>Novilysobacter</taxon>
    </lineage>
</organism>
<dbReference type="Gene3D" id="2.40.160.10">
    <property type="entry name" value="Porin"/>
    <property type="match status" value="1"/>
</dbReference>
<dbReference type="OrthoDB" id="9807854at2"/>
<feature type="signal peptide" evidence="1">
    <location>
        <begin position="1"/>
        <end position="23"/>
    </location>
</feature>
<proteinExistence type="predicted"/>
<evidence type="ECO:0000256" key="1">
    <source>
        <dbReference type="SAM" id="SignalP"/>
    </source>
</evidence>
<dbReference type="AlphaFoldDB" id="A0A0A0EMZ4"/>
<dbReference type="STRING" id="1122185.N792_04255"/>
<dbReference type="Proteomes" id="UP000030017">
    <property type="component" value="Unassembled WGS sequence"/>
</dbReference>
<dbReference type="InterPro" id="IPR010870">
    <property type="entry name" value="Porin_O/P"/>
</dbReference>
<accession>A0A0A0EMZ4</accession>
<dbReference type="RefSeq" id="WP_036192588.1">
    <property type="nucleotide sequence ID" value="NZ_AVPS01000003.1"/>
</dbReference>
<reference evidence="2 3" key="1">
    <citation type="submission" date="2013-08" db="EMBL/GenBank/DDBJ databases">
        <title>Genome sequencing of Lysobacter.</title>
        <authorList>
            <person name="Zhang S."/>
            <person name="Wang G."/>
        </authorList>
    </citation>
    <scope>NUCLEOTIDE SEQUENCE [LARGE SCALE GENOMIC DNA]</scope>
    <source>
        <strain evidence="2 3">Ko07</strain>
    </source>
</reference>
<keyword evidence="1" id="KW-0732">Signal</keyword>
<evidence type="ECO:0000313" key="2">
    <source>
        <dbReference type="EMBL" id="KGM52326.1"/>
    </source>
</evidence>
<evidence type="ECO:0000313" key="3">
    <source>
        <dbReference type="Proteomes" id="UP000030017"/>
    </source>
</evidence>
<comment type="caution">
    <text evidence="2">The sequence shown here is derived from an EMBL/GenBank/DDBJ whole genome shotgun (WGS) entry which is preliminary data.</text>
</comment>
<dbReference type="Pfam" id="PF07396">
    <property type="entry name" value="Porin_O_P"/>
    <property type="match status" value="1"/>
</dbReference>
<dbReference type="InterPro" id="IPR023614">
    <property type="entry name" value="Porin_dom_sf"/>
</dbReference>
<keyword evidence="3" id="KW-1185">Reference proteome</keyword>
<gene>
    <name evidence="2" type="ORF">N792_04255</name>
</gene>
<dbReference type="eggNOG" id="COG3746">
    <property type="taxonomic scope" value="Bacteria"/>
</dbReference>
<dbReference type="EMBL" id="AVPS01000003">
    <property type="protein sequence ID" value="KGM52326.1"/>
    <property type="molecule type" value="Genomic_DNA"/>
</dbReference>